<organism evidence="1 2">
    <name type="scientific">Sulfitobacter dubius</name>
    <dbReference type="NCBI Taxonomy" id="218673"/>
    <lineage>
        <taxon>Bacteria</taxon>
        <taxon>Pseudomonadati</taxon>
        <taxon>Pseudomonadota</taxon>
        <taxon>Alphaproteobacteria</taxon>
        <taxon>Rhodobacterales</taxon>
        <taxon>Roseobacteraceae</taxon>
        <taxon>Sulfitobacter</taxon>
    </lineage>
</organism>
<dbReference type="EMBL" id="CP085144">
    <property type="protein sequence ID" value="UOA14526.1"/>
    <property type="molecule type" value="Genomic_DNA"/>
</dbReference>
<proteinExistence type="predicted"/>
<evidence type="ECO:0000313" key="1">
    <source>
        <dbReference type="EMBL" id="UOA14526.1"/>
    </source>
</evidence>
<evidence type="ECO:0000313" key="2">
    <source>
        <dbReference type="Proteomes" id="UP000831019"/>
    </source>
</evidence>
<reference evidence="2" key="1">
    <citation type="journal article" date="2022" name="Microorganisms">
        <title>Beyond the ABCs#Discovery of Three New Plasmid Types in Rhodobacterales (RepQ, RepY, RepW).</title>
        <authorList>
            <person name="Freese H.M."/>
            <person name="Ringel V."/>
            <person name="Overmann J."/>
            <person name="Petersen J."/>
        </authorList>
    </citation>
    <scope>NUCLEOTIDE SEQUENCE [LARGE SCALE GENOMIC DNA]</scope>
    <source>
        <strain evidence="2">DSM 109990</strain>
    </source>
</reference>
<accession>A0ABY3ZIM2</accession>
<dbReference type="Proteomes" id="UP000831019">
    <property type="component" value="Chromosome"/>
</dbReference>
<protein>
    <submittedName>
        <fullName evidence="1">Uncharacterized protein</fullName>
    </submittedName>
</protein>
<name>A0ABY3ZIM2_9RHOB</name>
<gene>
    <name evidence="1" type="ORF">DSM109990_01332</name>
</gene>
<dbReference type="RefSeq" id="WP_276521393.1">
    <property type="nucleotide sequence ID" value="NZ_CP085144.1"/>
</dbReference>
<keyword evidence="2" id="KW-1185">Reference proteome</keyword>
<sequence length="40" mass="4754">MTEYELKQIELLAKIEKTLARIEARQQEWSKLGLPKIRPT</sequence>